<dbReference type="CDD" id="cd00431">
    <property type="entry name" value="cysteine_hydrolases"/>
    <property type="match status" value="1"/>
</dbReference>
<evidence type="ECO:0000313" key="4">
    <source>
        <dbReference type="Proteomes" id="UP001501004"/>
    </source>
</evidence>
<name>A0ABP7FHW7_9MICO</name>
<organism evidence="3 4">
    <name type="scientific">Leifsonella bigeumensis</name>
    <dbReference type="NCBI Taxonomy" id="433643"/>
    <lineage>
        <taxon>Bacteria</taxon>
        <taxon>Bacillati</taxon>
        <taxon>Actinomycetota</taxon>
        <taxon>Actinomycetes</taxon>
        <taxon>Micrococcales</taxon>
        <taxon>Microbacteriaceae</taxon>
        <taxon>Leifsonella</taxon>
    </lineage>
</organism>
<dbReference type="InterPro" id="IPR036380">
    <property type="entry name" value="Isochorismatase-like_sf"/>
</dbReference>
<evidence type="ECO:0000256" key="1">
    <source>
        <dbReference type="ARBA" id="ARBA00022801"/>
    </source>
</evidence>
<feature type="domain" description="Isochorismatase-like" evidence="2">
    <location>
        <begin position="7"/>
        <end position="193"/>
    </location>
</feature>
<dbReference type="Pfam" id="PF00857">
    <property type="entry name" value="Isochorismatase"/>
    <property type="match status" value="1"/>
</dbReference>
<dbReference type="PANTHER" id="PTHR43540">
    <property type="entry name" value="PEROXYUREIDOACRYLATE/UREIDOACRYLATE AMIDOHYDROLASE-RELATED"/>
    <property type="match status" value="1"/>
</dbReference>
<keyword evidence="4" id="KW-1185">Reference proteome</keyword>
<dbReference type="Proteomes" id="UP001501004">
    <property type="component" value="Unassembled WGS sequence"/>
</dbReference>
<dbReference type="InterPro" id="IPR050272">
    <property type="entry name" value="Isochorismatase-like_hydrls"/>
</dbReference>
<sequence>MRLDEKTAVIVVDMQNDFCSSEGALAGLGADVSRNQEVAARLPFFLQRAREKGALVIWILQNARAEFVSEARRERASAMGRGVTAIAAAGTWGAELYDGLVPQPGDVALEKSKYSAFVGTPLRNLLQARARTKLVVCGTAANVCVDSTVRDAYMADFTVALPRDLVGSTRAALGESAIENLGIYFCEVVESEEIVAAESDVVL</sequence>
<dbReference type="Gene3D" id="3.40.50.850">
    <property type="entry name" value="Isochorismatase-like"/>
    <property type="match status" value="1"/>
</dbReference>
<protein>
    <recommendedName>
        <fullName evidence="2">Isochorismatase-like domain-containing protein</fullName>
    </recommendedName>
</protein>
<reference evidence="4" key="1">
    <citation type="journal article" date="2019" name="Int. J. Syst. Evol. Microbiol.">
        <title>The Global Catalogue of Microorganisms (GCM) 10K type strain sequencing project: providing services to taxonomists for standard genome sequencing and annotation.</title>
        <authorList>
            <consortium name="The Broad Institute Genomics Platform"/>
            <consortium name="The Broad Institute Genome Sequencing Center for Infectious Disease"/>
            <person name="Wu L."/>
            <person name="Ma J."/>
        </authorList>
    </citation>
    <scope>NUCLEOTIDE SEQUENCE [LARGE SCALE GENOMIC DNA]</scope>
    <source>
        <strain evidence="4">JCM 16949</strain>
    </source>
</reference>
<evidence type="ECO:0000313" key="3">
    <source>
        <dbReference type="EMBL" id="GAA3739034.1"/>
    </source>
</evidence>
<dbReference type="PANTHER" id="PTHR43540:SF6">
    <property type="entry name" value="ISOCHORISMATASE-LIKE DOMAIN-CONTAINING PROTEIN"/>
    <property type="match status" value="1"/>
</dbReference>
<dbReference type="InterPro" id="IPR000868">
    <property type="entry name" value="Isochorismatase-like_dom"/>
</dbReference>
<gene>
    <name evidence="3" type="ORF">GCM10022239_13230</name>
</gene>
<comment type="caution">
    <text evidence="3">The sequence shown here is derived from an EMBL/GenBank/DDBJ whole genome shotgun (WGS) entry which is preliminary data.</text>
</comment>
<dbReference type="SUPFAM" id="SSF52499">
    <property type="entry name" value="Isochorismatase-like hydrolases"/>
    <property type="match status" value="1"/>
</dbReference>
<accession>A0ABP7FHW7</accession>
<proteinExistence type="predicted"/>
<dbReference type="EMBL" id="BAABAE010000003">
    <property type="protein sequence ID" value="GAA3739034.1"/>
    <property type="molecule type" value="Genomic_DNA"/>
</dbReference>
<dbReference type="RefSeq" id="WP_344754978.1">
    <property type="nucleotide sequence ID" value="NZ_BAABAE010000003.1"/>
</dbReference>
<keyword evidence="1" id="KW-0378">Hydrolase</keyword>
<evidence type="ECO:0000259" key="2">
    <source>
        <dbReference type="Pfam" id="PF00857"/>
    </source>
</evidence>